<gene>
    <name evidence="2" type="ORF">TCIL3000_1_1360</name>
</gene>
<feature type="region of interest" description="Disordered" evidence="1">
    <location>
        <begin position="23"/>
        <end position="106"/>
    </location>
</feature>
<protein>
    <submittedName>
        <fullName evidence="2">Uncharacterized protein</fullName>
    </submittedName>
</protein>
<dbReference type="VEuPathDB" id="TriTrypDB:TcIL3000_1_1360"/>
<dbReference type="AlphaFoldDB" id="G0UJ18"/>
<evidence type="ECO:0000313" key="2">
    <source>
        <dbReference type="EMBL" id="CCC89368.1"/>
    </source>
</evidence>
<sequence length="229" mass="24752">MTLEKAEEALRLFASLQDIIEAEQDGGIQRQEVTQRKPSRAASRPSSTKRPTGSTKEKDLQRRLEAAESLARRLHEKNKKLTEQIATIESDANGTSGPSAVAESQSEVERLRGIVAEREAEMRSLRARLRHVERALSEKTAADAVPRGTSANRAARNSRKGRWGAGNREAEGKVVGSPYAAEREHSAKKPTAASSLTPLEAIYQQLFGGTASRVGAGRVTTPGATRTVG</sequence>
<organism evidence="2">
    <name type="scientific">Trypanosoma congolense (strain IL3000)</name>
    <dbReference type="NCBI Taxonomy" id="1068625"/>
    <lineage>
        <taxon>Eukaryota</taxon>
        <taxon>Discoba</taxon>
        <taxon>Euglenozoa</taxon>
        <taxon>Kinetoplastea</taxon>
        <taxon>Metakinetoplastina</taxon>
        <taxon>Trypanosomatida</taxon>
        <taxon>Trypanosomatidae</taxon>
        <taxon>Trypanosoma</taxon>
        <taxon>Nannomonas</taxon>
    </lineage>
</organism>
<reference evidence="2" key="1">
    <citation type="journal article" date="2012" name="Proc. Natl. Acad. Sci. U.S.A.">
        <title>Antigenic diversity is generated by distinct evolutionary mechanisms in African trypanosome species.</title>
        <authorList>
            <person name="Jackson A.P."/>
            <person name="Berry A."/>
            <person name="Aslett M."/>
            <person name="Allison H.C."/>
            <person name="Burton P."/>
            <person name="Vavrova-Anderson J."/>
            <person name="Brown R."/>
            <person name="Browne H."/>
            <person name="Corton N."/>
            <person name="Hauser H."/>
            <person name="Gamble J."/>
            <person name="Gilderthorp R."/>
            <person name="Marcello L."/>
            <person name="McQuillan J."/>
            <person name="Otto T.D."/>
            <person name="Quail M.A."/>
            <person name="Sanders M.J."/>
            <person name="van Tonder A."/>
            <person name="Ginger M.L."/>
            <person name="Field M.C."/>
            <person name="Barry J.D."/>
            <person name="Hertz-Fowler C."/>
            <person name="Berriman M."/>
        </authorList>
    </citation>
    <scope>NUCLEOTIDE SEQUENCE</scope>
    <source>
        <strain evidence="2">IL3000</strain>
    </source>
</reference>
<evidence type="ECO:0000256" key="1">
    <source>
        <dbReference type="SAM" id="MobiDB-lite"/>
    </source>
</evidence>
<feature type="region of interest" description="Disordered" evidence="1">
    <location>
        <begin position="140"/>
        <end position="170"/>
    </location>
</feature>
<feature type="compositionally biased region" description="Low complexity" evidence="1">
    <location>
        <begin position="40"/>
        <end position="51"/>
    </location>
</feature>
<feature type="compositionally biased region" description="Polar residues" evidence="1">
    <location>
        <begin position="84"/>
        <end position="105"/>
    </location>
</feature>
<name>G0UJ18_TRYCI</name>
<feature type="compositionally biased region" description="Basic and acidic residues" evidence="1">
    <location>
        <begin position="55"/>
        <end position="73"/>
    </location>
</feature>
<proteinExistence type="predicted"/>
<accession>G0UJ18</accession>
<dbReference type="EMBL" id="HE575314">
    <property type="protein sequence ID" value="CCC89368.1"/>
    <property type="molecule type" value="Genomic_DNA"/>
</dbReference>